<feature type="coiled-coil region" evidence="1">
    <location>
        <begin position="35"/>
        <end position="76"/>
    </location>
</feature>
<organism evidence="2 3">
    <name type="scientific">Stentor coeruleus</name>
    <dbReference type="NCBI Taxonomy" id="5963"/>
    <lineage>
        <taxon>Eukaryota</taxon>
        <taxon>Sar</taxon>
        <taxon>Alveolata</taxon>
        <taxon>Ciliophora</taxon>
        <taxon>Postciliodesmatophora</taxon>
        <taxon>Heterotrichea</taxon>
        <taxon>Heterotrichida</taxon>
        <taxon>Stentoridae</taxon>
        <taxon>Stentor</taxon>
    </lineage>
</organism>
<accession>A0A1R2CC19</accession>
<evidence type="ECO:0000313" key="2">
    <source>
        <dbReference type="EMBL" id="OMJ86564.1"/>
    </source>
</evidence>
<protein>
    <recommendedName>
        <fullName evidence="4">BZIP domain-containing protein</fullName>
    </recommendedName>
</protein>
<evidence type="ECO:0008006" key="4">
    <source>
        <dbReference type="Google" id="ProtNLM"/>
    </source>
</evidence>
<reference evidence="2 3" key="1">
    <citation type="submission" date="2016-11" db="EMBL/GenBank/DDBJ databases">
        <title>The macronuclear genome of Stentor coeruleus: a giant cell with tiny introns.</title>
        <authorList>
            <person name="Slabodnick M."/>
            <person name="Ruby J.G."/>
            <person name="Reiff S.B."/>
            <person name="Swart E.C."/>
            <person name="Gosai S."/>
            <person name="Prabakaran S."/>
            <person name="Witkowska E."/>
            <person name="Larue G.E."/>
            <person name="Fisher S."/>
            <person name="Freeman R.M."/>
            <person name="Gunawardena J."/>
            <person name="Chu W."/>
            <person name="Stover N.A."/>
            <person name="Gregory B.D."/>
            <person name="Nowacki M."/>
            <person name="Derisi J."/>
            <person name="Roy S.W."/>
            <person name="Marshall W.F."/>
            <person name="Sood P."/>
        </authorList>
    </citation>
    <scope>NUCLEOTIDE SEQUENCE [LARGE SCALE GENOMIC DNA]</scope>
    <source>
        <strain evidence="2">WM001</strain>
    </source>
</reference>
<name>A0A1R2CC19_9CILI</name>
<dbReference type="EMBL" id="MPUH01000202">
    <property type="protein sequence ID" value="OMJ86564.1"/>
    <property type="molecule type" value="Genomic_DNA"/>
</dbReference>
<dbReference type="Proteomes" id="UP000187209">
    <property type="component" value="Unassembled WGS sequence"/>
</dbReference>
<dbReference type="OrthoDB" id="322961at2759"/>
<gene>
    <name evidence="2" type="ORF">SteCoe_11923</name>
</gene>
<dbReference type="AlphaFoldDB" id="A0A1R2CC19"/>
<proteinExistence type="predicted"/>
<keyword evidence="3" id="KW-1185">Reference proteome</keyword>
<keyword evidence="1" id="KW-0175">Coiled coil</keyword>
<sequence>MSQLKQKKNKCASHEVSIKKVYNTRRGGVRACESCRDTEEKVKTLQNALKELLDQNDALRSRVAELEAIISECEDIDKQISFPMNEMINRTI</sequence>
<evidence type="ECO:0000256" key="1">
    <source>
        <dbReference type="SAM" id="Coils"/>
    </source>
</evidence>
<comment type="caution">
    <text evidence="2">The sequence shown here is derived from an EMBL/GenBank/DDBJ whole genome shotgun (WGS) entry which is preliminary data.</text>
</comment>
<evidence type="ECO:0000313" key="3">
    <source>
        <dbReference type="Proteomes" id="UP000187209"/>
    </source>
</evidence>